<gene>
    <name evidence="1" type="ORF">SERLA73DRAFT_73110</name>
</gene>
<dbReference type="InParanoid" id="F8PU78"/>
<protein>
    <submittedName>
        <fullName evidence="1">Uncharacterized protein</fullName>
    </submittedName>
</protein>
<proteinExistence type="predicted"/>
<dbReference type="AlphaFoldDB" id="F8PU78"/>
<dbReference type="Proteomes" id="UP000008063">
    <property type="component" value="Unassembled WGS sequence"/>
</dbReference>
<evidence type="ECO:0000313" key="1">
    <source>
        <dbReference type="EMBL" id="EGO00391.1"/>
    </source>
</evidence>
<evidence type="ECO:0000313" key="2">
    <source>
        <dbReference type="Proteomes" id="UP000008063"/>
    </source>
</evidence>
<name>F8PU78_SERL3</name>
<dbReference type="EMBL" id="GL945479">
    <property type="protein sequence ID" value="EGO00391.1"/>
    <property type="molecule type" value="Genomic_DNA"/>
</dbReference>
<dbReference type="HOGENOM" id="CLU_1982923_0_0_1"/>
<keyword evidence="2" id="KW-1185">Reference proteome</keyword>
<accession>F8PU78</accession>
<sequence length="126" mass="14403">MPFSLSSPFSIIFRATSSTFIILLQIHLYNSTASADCSAMRCLSNDYVFIVIHPPFMICSSREKVCFDVFGTWNMMERKVVIAQFHDPSSLSSVELLRLFVVEKILVVCPDLKHLFSINEIMPPFF</sequence>
<reference evidence="2" key="1">
    <citation type="journal article" date="2011" name="Science">
        <title>The plant cell wall-decomposing machinery underlies the functional diversity of forest fungi.</title>
        <authorList>
            <person name="Eastwood D.C."/>
            <person name="Floudas D."/>
            <person name="Binder M."/>
            <person name="Majcherczyk A."/>
            <person name="Schneider P."/>
            <person name="Aerts A."/>
            <person name="Asiegbu F.O."/>
            <person name="Baker S.E."/>
            <person name="Barry K."/>
            <person name="Bendiksby M."/>
            <person name="Blumentritt M."/>
            <person name="Coutinho P.M."/>
            <person name="Cullen D."/>
            <person name="de Vries R.P."/>
            <person name="Gathman A."/>
            <person name="Goodell B."/>
            <person name="Henrissat B."/>
            <person name="Ihrmark K."/>
            <person name="Kauserud H."/>
            <person name="Kohler A."/>
            <person name="LaButti K."/>
            <person name="Lapidus A."/>
            <person name="Lavin J.L."/>
            <person name="Lee Y.-H."/>
            <person name="Lindquist E."/>
            <person name="Lilly W."/>
            <person name="Lucas S."/>
            <person name="Morin E."/>
            <person name="Murat C."/>
            <person name="Oguiza J.A."/>
            <person name="Park J."/>
            <person name="Pisabarro A.G."/>
            <person name="Riley R."/>
            <person name="Rosling A."/>
            <person name="Salamov A."/>
            <person name="Schmidt O."/>
            <person name="Schmutz J."/>
            <person name="Skrede I."/>
            <person name="Stenlid J."/>
            <person name="Wiebenga A."/>
            <person name="Xie X."/>
            <person name="Kuees U."/>
            <person name="Hibbett D.S."/>
            <person name="Hoffmeister D."/>
            <person name="Hoegberg N."/>
            <person name="Martin F."/>
            <person name="Grigoriev I.V."/>
            <person name="Watkinson S.C."/>
        </authorList>
    </citation>
    <scope>NUCLEOTIDE SEQUENCE [LARGE SCALE GENOMIC DNA]</scope>
    <source>
        <strain evidence="2">strain S7.3</strain>
    </source>
</reference>
<organism evidence="2">
    <name type="scientific">Serpula lacrymans var. lacrymans (strain S7.3)</name>
    <name type="common">Dry rot fungus</name>
    <dbReference type="NCBI Taxonomy" id="936435"/>
    <lineage>
        <taxon>Eukaryota</taxon>
        <taxon>Fungi</taxon>
        <taxon>Dikarya</taxon>
        <taxon>Basidiomycota</taxon>
        <taxon>Agaricomycotina</taxon>
        <taxon>Agaricomycetes</taxon>
        <taxon>Agaricomycetidae</taxon>
        <taxon>Boletales</taxon>
        <taxon>Coniophorineae</taxon>
        <taxon>Serpulaceae</taxon>
        <taxon>Serpula</taxon>
    </lineage>
</organism>